<accession>A0AAF3FB13</accession>
<name>A0AAF3FB13_9BILA</name>
<dbReference type="WBParaSite" id="MBELARI_LOCUS412">
    <property type="protein sequence ID" value="MBELARI_LOCUS412"/>
    <property type="gene ID" value="MBELARI_LOCUS412"/>
</dbReference>
<proteinExistence type="predicted"/>
<evidence type="ECO:0000313" key="2">
    <source>
        <dbReference type="WBParaSite" id="MBELARI_LOCUS412"/>
    </source>
</evidence>
<protein>
    <submittedName>
        <fullName evidence="2">Uncharacterized protein</fullName>
    </submittedName>
</protein>
<reference evidence="2" key="1">
    <citation type="submission" date="2024-02" db="UniProtKB">
        <authorList>
            <consortium name="WormBaseParasite"/>
        </authorList>
    </citation>
    <scope>IDENTIFICATION</scope>
</reference>
<dbReference type="AlphaFoldDB" id="A0AAF3FB13"/>
<evidence type="ECO:0000313" key="1">
    <source>
        <dbReference type="Proteomes" id="UP000887575"/>
    </source>
</evidence>
<keyword evidence="1" id="KW-1185">Reference proteome</keyword>
<dbReference type="Proteomes" id="UP000887575">
    <property type="component" value="Unassembled WGS sequence"/>
</dbReference>
<organism evidence="1 2">
    <name type="scientific">Mesorhabditis belari</name>
    <dbReference type="NCBI Taxonomy" id="2138241"/>
    <lineage>
        <taxon>Eukaryota</taxon>
        <taxon>Metazoa</taxon>
        <taxon>Ecdysozoa</taxon>
        <taxon>Nematoda</taxon>
        <taxon>Chromadorea</taxon>
        <taxon>Rhabditida</taxon>
        <taxon>Rhabditina</taxon>
        <taxon>Rhabditomorpha</taxon>
        <taxon>Rhabditoidea</taxon>
        <taxon>Rhabditidae</taxon>
        <taxon>Mesorhabditinae</taxon>
        <taxon>Mesorhabditis</taxon>
    </lineage>
</organism>
<sequence length="131" mass="14760">MDVMFVRFNDIFKAEHHTKILYHLKFPSRAAIVGKIYGSSFSRYGMKNAYESSQPTTWLRPDCTLLPHPGGCFSPDCWPTSSPSFRPDPISTIGSVTETTVRATEAVITETVKTTDQVVEKVLDTLNLFKR</sequence>